<proteinExistence type="predicted"/>
<dbReference type="EMBL" id="CP098612">
    <property type="protein sequence ID" value="USR93273.1"/>
    <property type="molecule type" value="Genomic_DNA"/>
</dbReference>
<geneLocation type="plasmid" evidence="1 2">
    <name>unnamed</name>
</geneLocation>
<gene>
    <name evidence="1" type="ORF">NEA10_20735</name>
</gene>
<protein>
    <submittedName>
        <fullName evidence="1">Uncharacterized protein</fullName>
    </submittedName>
</protein>
<sequence>MILEPNSHGGSLHNVRSPATRPLQLAVPPLVRGVVDGQEIFALAGELRCCGLVRARMWRYPSGTVGGDRSTLIPPDL</sequence>
<keyword evidence="1" id="KW-0614">Plasmid</keyword>
<organism evidence="1 2">
    <name type="scientific">Phormidium yuhuli AB48</name>
    <dbReference type="NCBI Taxonomy" id="2940671"/>
    <lineage>
        <taxon>Bacteria</taxon>
        <taxon>Bacillati</taxon>
        <taxon>Cyanobacteriota</taxon>
        <taxon>Cyanophyceae</taxon>
        <taxon>Oscillatoriophycideae</taxon>
        <taxon>Oscillatoriales</taxon>
        <taxon>Oscillatoriaceae</taxon>
        <taxon>Phormidium</taxon>
        <taxon>Phormidium yuhuli</taxon>
    </lineage>
</organism>
<accession>A0ABY5AYY7</accession>
<keyword evidence="2" id="KW-1185">Reference proteome</keyword>
<name>A0ABY5AYY7_9CYAN</name>
<reference evidence="1" key="1">
    <citation type="submission" date="2022-06" db="EMBL/GenBank/DDBJ databases">
        <title>Genome sequence of Phormidium yuhuli AB48 isolated from an industrial photobioreactor environment.</title>
        <authorList>
            <person name="Qiu Y."/>
            <person name="Noonan A.J.C."/>
            <person name="Dofher K."/>
            <person name="Koch M."/>
            <person name="Kieft B."/>
            <person name="Lin X."/>
            <person name="Ziels R.M."/>
            <person name="Hallam S.J."/>
        </authorList>
    </citation>
    <scope>NUCLEOTIDE SEQUENCE</scope>
    <source>
        <strain evidence="1">AB48</strain>
        <plasmid evidence="1">unnamed</plasmid>
    </source>
</reference>
<dbReference type="Proteomes" id="UP001056708">
    <property type="component" value="Plasmid unnamed"/>
</dbReference>
<dbReference type="RefSeq" id="WP_252665454.1">
    <property type="nucleotide sequence ID" value="NZ_CP098612.1"/>
</dbReference>
<evidence type="ECO:0000313" key="2">
    <source>
        <dbReference type="Proteomes" id="UP001056708"/>
    </source>
</evidence>
<evidence type="ECO:0000313" key="1">
    <source>
        <dbReference type="EMBL" id="USR93273.1"/>
    </source>
</evidence>